<dbReference type="InterPro" id="IPR036443">
    <property type="entry name" value="Znf_RanBP2_sf"/>
</dbReference>
<keyword evidence="6" id="KW-0694">RNA-binding</keyword>
<dbReference type="OrthoDB" id="29221at2759"/>
<dbReference type="PROSITE" id="PS01358">
    <property type="entry name" value="ZF_RANBP2_1"/>
    <property type="match status" value="1"/>
</dbReference>
<evidence type="ECO:0000256" key="6">
    <source>
        <dbReference type="ARBA" id="ARBA00022884"/>
    </source>
</evidence>
<evidence type="ECO:0000256" key="2">
    <source>
        <dbReference type="ARBA" id="ARBA00022723"/>
    </source>
</evidence>
<reference evidence="12 13" key="1">
    <citation type="submission" date="2017-04" db="EMBL/GenBank/DDBJ databases">
        <title>Draft genome sequence of Marssonina coronaria NL1: causal agent of apple blotch.</title>
        <authorList>
            <person name="Cheng Q."/>
        </authorList>
    </citation>
    <scope>NUCLEOTIDE SEQUENCE [LARGE SCALE GENOMIC DNA]</scope>
    <source>
        <strain evidence="12 13">NL1</strain>
    </source>
</reference>
<dbReference type="PANTHER" id="PTHR13948:SF3">
    <property type="entry name" value="FI21118P1"/>
    <property type="match status" value="1"/>
</dbReference>
<keyword evidence="3" id="KW-0677">Repeat</keyword>
<dbReference type="Proteomes" id="UP000242519">
    <property type="component" value="Unassembled WGS sequence"/>
</dbReference>
<evidence type="ECO:0000256" key="7">
    <source>
        <dbReference type="ARBA" id="ARBA00023242"/>
    </source>
</evidence>
<dbReference type="PROSITE" id="PS50199">
    <property type="entry name" value="ZF_RANBP2_2"/>
    <property type="match status" value="1"/>
</dbReference>
<dbReference type="SMART" id="SM00443">
    <property type="entry name" value="G_patch"/>
    <property type="match status" value="1"/>
</dbReference>
<dbReference type="Gene3D" id="4.10.1060.10">
    <property type="entry name" value="Zinc finger, RanBP2-type"/>
    <property type="match status" value="1"/>
</dbReference>
<name>A0A218ZF96_9HELO</name>
<evidence type="ECO:0000259" key="10">
    <source>
        <dbReference type="PROSITE" id="PS50174"/>
    </source>
</evidence>
<comment type="subcellular location">
    <subcellularLocation>
        <location evidence="1">Nucleus</location>
    </subcellularLocation>
</comment>
<keyword evidence="5" id="KW-0862">Zinc</keyword>
<dbReference type="AlphaFoldDB" id="A0A218ZF96"/>
<proteinExistence type="predicted"/>
<evidence type="ECO:0008006" key="14">
    <source>
        <dbReference type="Google" id="ProtNLM"/>
    </source>
</evidence>
<feature type="region of interest" description="Disordered" evidence="9">
    <location>
        <begin position="188"/>
        <end position="212"/>
    </location>
</feature>
<evidence type="ECO:0000256" key="9">
    <source>
        <dbReference type="SAM" id="MobiDB-lite"/>
    </source>
</evidence>
<dbReference type="InterPro" id="IPR000467">
    <property type="entry name" value="G_patch_dom"/>
</dbReference>
<dbReference type="InterPro" id="IPR055494">
    <property type="entry name" value="DUF7066"/>
</dbReference>
<dbReference type="GO" id="GO:0008270">
    <property type="term" value="F:zinc ion binding"/>
    <property type="evidence" value="ECO:0007669"/>
    <property type="project" value="UniProtKB-KW"/>
</dbReference>
<dbReference type="Gene3D" id="3.30.70.330">
    <property type="match status" value="2"/>
</dbReference>
<dbReference type="EMBL" id="MZNU01000036">
    <property type="protein sequence ID" value="OWP06749.1"/>
    <property type="molecule type" value="Genomic_DNA"/>
</dbReference>
<dbReference type="SUPFAM" id="SSF90209">
    <property type="entry name" value="Ran binding protein zinc finger-like"/>
    <property type="match status" value="1"/>
</dbReference>
<evidence type="ECO:0000259" key="11">
    <source>
        <dbReference type="PROSITE" id="PS50199"/>
    </source>
</evidence>
<feature type="domain" description="RanBP2-type" evidence="11">
    <location>
        <begin position="93"/>
        <end position="126"/>
    </location>
</feature>
<protein>
    <recommendedName>
        <fullName evidence="14">Rna-binding protein</fullName>
    </recommendedName>
</protein>
<evidence type="ECO:0000256" key="8">
    <source>
        <dbReference type="PROSITE-ProRule" id="PRU00322"/>
    </source>
</evidence>
<evidence type="ECO:0000256" key="5">
    <source>
        <dbReference type="ARBA" id="ARBA00022833"/>
    </source>
</evidence>
<feature type="region of interest" description="Disordered" evidence="9">
    <location>
        <begin position="387"/>
        <end position="414"/>
    </location>
</feature>
<dbReference type="InterPro" id="IPR012677">
    <property type="entry name" value="Nucleotide-bd_a/b_plait_sf"/>
</dbReference>
<dbReference type="InterPro" id="IPR035979">
    <property type="entry name" value="RBD_domain_sf"/>
</dbReference>
<evidence type="ECO:0000256" key="1">
    <source>
        <dbReference type="ARBA" id="ARBA00004123"/>
    </source>
</evidence>
<gene>
    <name evidence="12" type="ORF">B2J93_6</name>
</gene>
<keyword evidence="2" id="KW-0479">Metal-binding</keyword>
<dbReference type="InParanoid" id="A0A218ZF96"/>
<feature type="region of interest" description="Disordered" evidence="9">
    <location>
        <begin position="483"/>
        <end position="519"/>
    </location>
</feature>
<dbReference type="GO" id="GO:0005634">
    <property type="term" value="C:nucleus"/>
    <property type="evidence" value="ECO:0007669"/>
    <property type="project" value="UniProtKB-SubCell"/>
</dbReference>
<evidence type="ECO:0000256" key="4">
    <source>
        <dbReference type="ARBA" id="ARBA00022771"/>
    </source>
</evidence>
<organism evidence="12 13">
    <name type="scientific">Diplocarpon coronariae</name>
    <dbReference type="NCBI Taxonomy" id="2795749"/>
    <lineage>
        <taxon>Eukaryota</taxon>
        <taxon>Fungi</taxon>
        <taxon>Dikarya</taxon>
        <taxon>Ascomycota</taxon>
        <taxon>Pezizomycotina</taxon>
        <taxon>Leotiomycetes</taxon>
        <taxon>Helotiales</taxon>
        <taxon>Drepanopezizaceae</taxon>
        <taxon>Diplocarpon</taxon>
    </lineage>
</organism>
<keyword evidence="13" id="KW-1185">Reference proteome</keyword>
<dbReference type="InterPro" id="IPR001876">
    <property type="entry name" value="Znf_RanBP2"/>
</dbReference>
<keyword evidence="7" id="KW-0539">Nucleus</keyword>
<comment type="caution">
    <text evidence="12">The sequence shown here is derived from an EMBL/GenBank/DDBJ whole genome shotgun (WGS) entry which is preliminary data.</text>
</comment>
<dbReference type="GO" id="GO:0003723">
    <property type="term" value="F:RNA binding"/>
    <property type="evidence" value="ECO:0007669"/>
    <property type="project" value="UniProtKB-KW"/>
</dbReference>
<keyword evidence="4 8" id="KW-0863">Zinc-finger</keyword>
<dbReference type="Pfam" id="PF00641">
    <property type="entry name" value="Zn_ribbon_RanBP"/>
    <property type="match status" value="1"/>
</dbReference>
<dbReference type="PANTHER" id="PTHR13948">
    <property type="entry name" value="RNA-BINDING PROTEIN"/>
    <property type="match status" value="1"/>
</dbReference>
<feature type="domain" description="G-patch" evidence="10">
    <location>
        <begin position="518"/>
        <end position="564"/>
    </location>
</feature>
<dbReference type="GO" id="GO:0000398">
    <property type="term" value="P:mRNA splicing, via spliceosome"/>
    <property type="evidence" value="ECO:0007669"/>
    <property type="project" value="TreeGrafter"/>
</dbReference>
<evidence type="ECO:0000313" key="13">
    <source>
        <dbReference type="Proteomes" id="UP000242519"/>
    </source>
</evidence>
<evidence type="ECO:0000256" key="3">
    <source>
        <dbReference type="ARBA" id="ARBA00022737"/>
    </source>
</evidence>
<accession>A0A218ZF96</accession>
<dbReference type="PROSITE" id="PS50174">
    <property type="entry name" value="G_PATCH"/>
    <property type="match status" value="1"/>
</dbReference>
<dbReference type="STRING" id="503106.A0A218ZF96"/>
<sequence length="600" mass="65920">MAVFVDLQILNELQYNLRLEGLEEVRLIKDKRTGQSKGFAFAQFAGIPDARWFLERYYPIVPLYGRYDPNPSTNAEPTNVRISFGRERDEREKAGKSEDDWKCDICFLPNFSHRTLCFRCNAPRTRATANGLIVAQNMPTFSGFAATGDSDASPDGAASQFLLLRGLEPGVNEELLAKGVSKLYKAKASTPPAEGTSSKKRQISSTTNDASLGARDGSLQRVLLVRDRKSNDSWRYGFAEFSTVEDASAAMVKYKASEKFTISSKPVVVSYIHAGVFVPILHPVGEESALFTFSPLSNSATRLMYWDEAAYASERVTAIAPAKPSVKSKKSEHAKLAIAAAKEGLVNPGDEGEPKVKKRKTEKDTKVVASHLQFWSNRHAELHGLPQKEVGGETSGSISGLQKKLPTDDSPPSQTFADLERKCCLLCSRQFKTEAEVNKHERMSQLHRDNLKNEEMVAKAMSKLKKSEDSTGDVEYRDRAKARRQAFNQPKQPAAQHKRAKNSTANSSPKREVEEAPIQSKGAALLGKMGWTTGEGLGAQGTGRTDAIVTELYAQGVGLGAQGGKIGDATEEAHRQTKGSYADFLKKTQDKAKERFESLG</sequence>
<dbReference type="SUPFAM" id="SSF54928">
    <property type="entry name" value="RNA-binding domain, RBD"/>
    <property type="match status" value="2"/>
</dbReference>
<dbReference type="Pfam" id="PF01585">
    <property type="entry name" value="G-patch"/>
    <property type="match status" value="1"/>
</dbReference>
<dbReference type="Pfam" id="PF23217">
    <property type="entry name" value="DUF7066"/>
    <property type="match status" value="1"/>
</dbReference>
<evidence type="ECO:0000313" key="12">
    <source>
        <dbReference type="EMBL" id="OWP06749.1"/>
    </source>
</evidence>
<dbReference type="SMART" id="SM00547">
    <property type="entry name" value="ZnF_RBZ"/>
    <property type="match status" value="1"/>
</dbReference>